<dbReference type="RefSeq" id="WP_073008410.1">
    <property type="nucleotide sequence ID" value="NZ_FQZO01000005.1"/>
</dbReference>
<feature type="transmembrane region" description="Helical" evidence="1">
    <location>
        <begin position="188"/>
        <end position="208"/>
    </location>
</feature>
<proteinExistence type="predicted"/>
<evidence type="ECO:0000313" key="3">
    <source>
        <dbReference type="Proteomes" id="UP000184080"/>
    </source>
</evidence>
<protein>
    <recommendedName>
        <fullName evidence="4">C4-dicarboxylate transporter</fullName>
    </recommendedName>
</protein>
<dbReference type="EMBL" id="FQZO01000005">
    <property type="protein sequence ID" value="SHJ43698.1"/>
    <property type="molecule type" value="Genomic_DNA"/>
</dbReference>
<feature type="transmembrane region" description="Helical" evidence="1">
    <location>
        <begin position="311"/>
        <end position="332"/>
    </location>
</feature>
<feature type="transmembrane region" description="Helical" evidence="1">
    <location>
        <begin position="105"/>
        <end position="122"/>
    </location>
</feature>
<keyword evidence="1" id="KW-0812">Transmembrane</keyword>
<feature type="transmembrane region" description="Helical" evidence="1">
    <location>
        <begin position="447"/>
        <end position="464"/>
    </location>
</feature>
<keyword evidence="3" id="KW-1185">Reference proteome</keyword>
<feature type="transmembrane region" description="Helical" evidence="1">
    <location>
        <begin position="274"/>
        <end position="291"/>
    </location>
</feature>
<organism evidence="2 3">
    <name type="scientific">Clostridium amylolyticum</name>
    <dbReference type="NCBI Taxonomy" id="1121298"/>
    <lineage>
        <taxon>Bacteria</taxon>
        <taxon>Bacillati</taxon>
        <taxon>Bacillota</taxon>
        <taxon>Clostridia</taxon>
        <taxon>Eubacteriales</taxon>
        <taxon>Clostridiaceae</taxon>
        <taxon>Clostridium</taxon>
    </lineage>
</organism>
<dbReference type="Proteomes" id="UP000184080">
    <property type="component" value="Unassembled WGS sequence"/>
</dbReference>
<dbReference type="STRING" id="1121298.SAMN05444401_3017"/>
<feature type="transmembrane region" description="Helical" evidence="1">
    <location>
        <begin position="66"/>
        <end position="84"/>
    </location>
</feature>
<keyword evidence="1" id="KW-0472">Membrane</keyword>
<reference evidence="2 3" key="1">
    <citation type="submission" date="2016-11" db="EMBL/GenBank/DDBJ databases">
        <authorList>
            <person name="Jaros S."/>
            <person name="Januszkiewicz K."/>
            <person name="Wedrychowicz H."/>
        </authorList>
    </citation>
    <scope>NUCLEOTIDE SEQUENCE [LARGE SCALE GENOMIC DNA]</scope>
    <source>
        <strain evidence="2 3">DSM 21864</strain>
    </source>
</reference>
<evidence type="ECO:0000313" key="2">
    <source>
        <dbReference type="EMBL" id="SHJ43698.1"/>
    </source>
</evidence>
<dbReference type="OrthoDB" id="8641791at2"/>
<evidence type="ECO:0000256" key="1">
    <source>
        <dbReference type="SAM" id="Phobius"/>
    </source>
</evidence>
<evidence type="ECO:0008006" key="4">
    <source>
        <dbReference type="Google" id="ProtNLM"/>
    </source>
</evidence>
<feature type="transmembrane region" description="Helical" evidence="1">
    <location>
        <begin position="245"/>
        <end position="262"/>
    </location>
</feature>
<dbReference type="AlphaFoldDB" id="A0A1M6JAH7"/>
<feature type="transmembrane region" description="Helical" evidence="1">
    <location>
        <begin position="31"/>
        <end position="60"/>
    </location>
</feature>
<feature type="transmembrane region" description="Helical" evidence="1">
    <location>
        <begin position="6"/>
        <end position="24"/>
    </location>
</feature>
<accession>A0A1M6JAH7</accession>
<keyword evidence="1" id="KW-1133">Transmembrane helix</keyword>
<name>A0A1M6JAH7_9CLOT</name>
<feature type="transmembrane region" description="Helical" evidence="1">
    <location>
        <begin position="388"/>
        <end position="410"/>
    </location>
</feature>
<feature type="transmembrane region" description="Helical" evidence="1">
    <location>
        <begin position="352"/>
        <end position="376"/>
    </location>
</feature>
<sequence length="465" mass="49275">MEVVLTSMHYIYLLFIIIIIAFMVMKKDTTLVSIIGVFVLGLLGTSSVYKALMGIFNGLIYATKELMPTIFIISVITAMSKVLMASGINEAMISPFKRFIKNYDMAYWVIGIVMMIISWFFWPSPAVALIGAIFLPIGKKAGLPAIGVAMAMNLFGHGIALSTDYIIQAAPKLTSDAAGISVGEVMRASIPLTIVMGLVTTITAFILLKKEIKNGVYKDELENAKEDYLEENKLDVNFSSRTKNLLALMMLVLFAADIAIMYKAKLQGGDATALIGGTALVILAVIGALAYKKAVFEKMTAHMVEGLQFGFRIFGVVIPIAAFFYLGDSAILDIFGKVLPEASKGIVNDLGLALASIVPVNATVSSITLTAVGAITGLDGSGFSGIPLVGSVARLFSTGLGSGTATLTALGQISGIWIGGGTLIPWAVIPAAAMCGVDPFELTRKNLKPVVIGLIATTIAAIFFI</sequence>
<gene>
    <name evidence="2" type="ORF">SAMN05444401_3017</name>
</gene>
<feature type="transmembrane region" description="Helical" evidence="1">
    <location>
        <begin position="416"/>
        <end position="435"/>
    </location>
</feature>